<comment type="caution">
    <text evidence="1">The sequence shown here is derived from an EMBL/GenBank/DDBJ whole genome shotgun (WGS) entry which is preliminary data.</text>
</comment>
<protein>
    <submittedName>
        <fullName evidence="1">Uncharacterized protein</fullName>
    </submittedName>
</protein>
<accession>A0ACC0W802</accession>
<gene>
    <name evidence="1" type="ORF">PsorP6_008436</name>
</gene>
<dbReference type="EMBL" id="CM047582">
    <property type="protein sequence ID" value="KAI9914950.1"/>
    <property type="molecule type" value="Genomic_DNA"/>
</dbReference>
<sequence length="469" mass="53656">MEMMEGMNNNRRPLKDTPRHQLTRGLLRTLNVINSNYYRYRKLDSKLTGAITKTRKKKVSANYVFSGTGEETFHNGRYRVRGLILGAGSFGQVVEAEDLVTKTFVAIKIVQKKQQYTKQAQTEIKILQQLHLPQQHEATNYIVKLTDTFMHDGHQCLVFERLGPTLFSVLRGTNFHGISLKLLRKFTRQILKALEYMRHPNVNVIHCDLKPENILLVSPGHSSLKIIDFGSSCFSQNQIHRYTQSLCYRAPEVLLGVRNTIAIDMWSLGCILVEMHTGKPLFAGYDSADQLHRIINVLGIPPRELVARANPSYRRDYFDEIVIDDGINKLIDYRLKVHKVVPPKGFDVVSGLENFIADNSKSIAEIIASANYYGTPNHSPDQYPTFHDLVMRMLDFNPDTRITPTEALQHPFLLSTRHMQANETMEITSLSACDHSTMHDVHCCFTEETQMPPLNRSKQRRFLDTPDEG</sequence>
<organism evidence="1 2">
    <name type="scientific">Peronosclerospora sorghi</name>
    <dbReference type="NCBI Taxonomy" id="230839"/>
    <lineage>
        <taxon>Eukaryota</taxon>
        <taxon>Sar</taxon>
        <taxon>Stramenopiles</taxon>
        <taxon>Oomycota</taxon>
        <taxon>Peronosporomycetes</taxon>
        <taxon>Peronosporales</taxon>
        <taxon>Peronosporaceae</taxon>
        <taxon>Peronosclerospora</taxon>
    </lineage>
</organism>
<reference evidence="1 2" key="1">
    <citation type="journal article" date="2022" name="bioRxiv">
        <title>The genome of the oomycete Peronosclerospora sorghi, a cosmopolitan pathogen of maize and sorghum, is inflated with dispersed pseudogenes.</title>
        <authorList>
            <person name="Fletcher K."/>
            <person name="Martin F."/>
            <person name="Isakeit T."/>
            <person name="Cavanaugh K."/>
            <person name="Magill C."/>
            <person name="Michelmore R."/>
        </authorList>
    </citation>
    <scope>NUCLEOTIDE SEQUENCE [LARGE SCALE GENOMIC DNA]</scope>
    <source>
        <strain evidence="1">P6</strain>
    </source>
</reference>
<name>A0ACC0W802_9STRA</name>
<proteinExistence type="predicted"/>
<dbReference type="Proteomes" id="UP001163321">
    <property type="component" value="Chromosome 3"/>
</dbReference>
<evidence type="ECO:0000313" key="2">
    <source>
        <dbReference type="Proteomes" id="UP001163321"/>
    </source>
</evidence>
<evidence type="ECO:0000313" key="1">
    <source>
        <dbReference type="EMBL" id="KAI9914950.1"/>
    </source>
</evidence>
<keyword evidence="2" id="KW-1185">Reference proteome</keyword>